<dbReference type="InterPro" id="IPR005170">
    <property type="entry name" value="Transptr-assoc_dom"/>
</dbReference>
<dbReference type="Pfam" id="PF00571">
    <property type="entry name" value="CBS"/>
    <property type="match status" value="2"/>
</dbReference>
<evidence type="ECO:0000256" key="3">
    <source>
        <dbReference type="ARBA" id="ARBA00022692"/>
    </source>
</evidence>
<dbReference type="InterPro" id="IPR000644">
    <property type="entry name" value="CBS_dom"/>
</dbReference>
<feature type="transmembrane region" description="Helical" evidence="10">
    <location>
        <begin position="143"/>
        <end position="162"/>
    </location>
</feature>
<keyword evidence="3 9" id="KW-0812">Transmembrane</keyword>
<dbReference type="SUPFAM" id="SSF54631">
    <property type="entry name" value="CBS-domain pair"/>
    <property type="match status" value="1"/>
</dbReference>
<dbReference type="Pfam" id="PF01595">
    <property type="entry name" value="CNNM"/>
    <property type="match status" value="1"/>
</dbReference>
<evidence type="ECO:0000313" key="13">
    <source>
        <dbReference type="EMBL" id="MBC5787302.1"/>
    </source>
</evidence>
<dbReference type="SUPFAM" id="SSF56176">
    <property type="entry name" value="FAD-binding/transporter-associated domain-like"/>
    <property type="match status" value="1"/>
</dbReference>
<protein>
    <submittedName>
        <fullName evidence="13">HlyC/CorC family transporter</fullName>
    </submittedName>
</protein>
<evidence type="ECO:0000256" key="1">
    <source>
        <dbReference type="ARBA" id="ARBA00004141"/>
    </source>
</evidence>
<gene>
    <name evidence="13" type="ORF">H8Z77_04575</name>
</gene>
<reference evidence="13 14" key="1">
    <citation type="submission" date="2020-08" db="EMBL/GenBank/DDBJ databases">
        <title>Genome public.</title>
        <authorList>
            <person name="Liu C."/>
            <person name="Sun Q."/>
        </authorList>
    </citation>
    <scope>NUCLEOTIDE SEQUENCE [LARGE SCALE GENOMIC DNA]</scope>
    <source>
        <strain evidence="13 14">NSJ-27</strain>
    </source>
</reference>
<evidence type="ECO:0000313" key="14">
    <source>
        <dbReference type="Proteomes" id="UP000649151"/>
    </source>
</evidence>
<dbReference type="InterPro" id="IPR044751">
    <property type="entry name" value="Ion_transp-like_CBS"/>
</dbReference>
<accession>A0ABR7IR67</accession>
<evidence type="ECO:0000256" key="9">
    <source>
        <dbReference type="PROSITE-ProRule" id="PRU01193"/>
    </source>
</evidence>
<dbReference type="InterPro" id="IPR046342">
    <property type="entry name" value="CBS_dom_sf"/>
</dbReference>
<dbReference type="Proteomes" id="UP000649151">
    <property type="component" value="Unassembled WGS sequence"/>
</dbReference>
<dbReference type="PANTHER" id="PTHR22777:SF17">
    <property type="entry name" value="UPF0053 PROTEIN SLL0260"/>
    <property type="match status" value="1"/>
</dbReference>
<evidence type="ECO:0000256" key="5">
    <source>
        <dbReference type="ARBA" id="ARBA00022989"/>
    </source>
</evidence>
<evidence type="ECO:0000256" key="4">
    <source>
        <dbReference type="ARBA" id="ARBA00022737"/>
    </source>
</evidence>
<dbReference type="InterPro" id="IPR002550">
    <property type="entry name" value="CNNM"/>
</dbReference>
<name>A0ABR7IR67_9CLOT</name>
<keyword evidence="7 9" id="KW-0472">Membrane</keyword>
<comment type="subcellular location">
    <subcellularLocation>
        <location evidence="1">Membrane</location>
        <topology evidence="1">Multi-pass membrane protein</topology>
    </subcellularLocation>
</comment>
<dbReference type="InterPro" id="IPR036318">
    <property type="entry name" value="FAD-bd_PCMH-like_sf"/>
</dbReference>
<dbReference type="SMART" id="SM01091">
    <property type="entry name" value="CorC_HlyC"/>
    <property type="match status" value="1"/>
</dbReference>
<dbReference type="Pfam" id="PF03471">
    <property type="entry name" value="CorC_HlyC"/>
    <property type="match status" value="1"/>
</dbReference>
<evidence type="ECO:0000256" key="2">
    <source>
        <dbReference type="ARBA" id="ARBA00006337"/>
    </source>
</evidence>
<dbReference type="PANTHER" id="PTHR22777">
    <property type="entry name" value="HEMOLYSIN-RELATED"/>
    <property type="match status" value="1"/>
</dbReference>
<feature type="transmembrane region" description="Helical" evidence="10">
    <location>
        <begin position="6"/>
        <end position="29"/>
    </location>
</feature>
<keyword evidence="14" id="KW-1185">Reference proteome</keyword>
<evidence type="ECO:0000256" key="8">
    <source>
        <dbReference type="PROSITE-ProRule" id="PRU00703"/>
    </source>
</evidence>
<proteinExistence type="inferred from homology"/>
<keyword evidence="6 8" id="KW-0129">CBS domain</keyword>
<evidence type="ECO:0000259" key="12">
    <source>
        <dbReference type="PROSITE" id="PS51846"/>
    </source>
</evidence>
<dbReference type="Gene3D" id="3.30.465.10">
    <property type="match status" value="1"/>
</dbReference>
<evidence type="ECO:0000256" key="10">
    <source>
        <dbReference type="SAM" id="Phobius"/>
    </source>
</evidence>
<keyword evidence="4" id="KW-0677">Repeat</keyword>
<comment type="similarity">
    <text evidence="2">Belongs to the UPF0053 family.</text>
</comment>
<dbReference type="CDD" id="cd04590">
    <property type="entry name" value="CBS_pair_CorC_HlyC_assoc"/>
    <property type="match status" value="1"/>
</dbReference>
<feature type="domain" description="CNNM transmembrane" evidence="12">
    <location>
        <begin position="1"/>
        <end position="206"/>
    </location>
</feature>
<dbReference type="PROSITE" id="PS51846">
    <property type="entry name" value="CNNM"/>
    <property type="match status" value="1"/>
</dbReference>
<evidence type="ECO:0000259" key="11">
    <source>
        <dbReference type="PROSITE" id="PS51371"/>
    </source>
</evidence>
<dbReference type="RefSeq" id="WP_186996316.1">
    <property type="nucleotide sequence ID" value="NZ_JACOQK010000001.1"/>
</dbReference>
<dbReference type="PROSITE" id="PS51371">
    <property type="entry name" value="CBS"/>
    <property type="match status" value="2"/>
</dbReference>
<dbReference type="EMBL" id="JACOQK010000001">
    <property type="protein sequence ID" value="MBC5787302.1"/>
    <property type="molecule type" value="Genomic_DNA"/>
</dbReference>
<evidence type="ECO:0000256" key="7">
    <source>
        <dbReference type="ARBA" id="ARBA00023136"/>
    </source>
</evidence>
<comment type="caution">
    <text evidence="13">The sequence shown here is derived from an EMBL/GenBank/DDBJ whole genome shotgun (WGS) entry which is preliminary data.</text>
</comment>
<feature type="transmembrane region" description="Helical" evidence="10">
    <location>
        <begin position="100"/>
        <end position="122"/>
    </location>
</feature>
<sequence>MTTILLQLLLQVVLIALNAFFAASEIAVISLNTNKLRKQAESGDKSAKKILKISETPAKFLSTIQIGITLAGFLGSAFAADNFSDPLVDWMVNTLGFHSISPSALNTITVILITIILSYFTLIFGELVPKRIAMQKPMAIAKLAANVVSFIAVVMKPVIWFLSVSTNGVLRLLGMKTKEEDEAVTEEEILMMMDLGEEKGTIQKGKREMIKNIFEFDDTPVKEVMTRRMDMVALSDQATTEEILHAIHTTGFSRFPVYHHTPDHVTGILYAKEYLLNLRAEHPKTLRQLLHAAYFIPETIHSDILFRNMQAKKIHIAVVINEYGETSGIVTLEDLLEEIVGNIYDEFDPSEEKEIYQIKKNCWCVSGTLPLDMLEDELNIQLPEELEVDTVGGLVFSQLKEIPRDGTKLHLECYGLIFDVTKVENRHVTQVFIRKIQDVQTEQTQASTPME</sequence>
<dbReference type="Gene3D" id="3.10.580.10">
    <property type="entry name" value="CBS-domain"/>
    <property type="match status" value="1"/>
</dbReference>
<evidence type="ECO:0000256" key="6">
    <source>
        <dbReference type="ARBA" id="ARBA00023122"/>
    </source>
</evidence>
<feature type="transmembrane region" description="Helical" evidence="10">
    <location>
        <begin position="58"/>
        <end position="80"/>
    </location>
</feature>
<feature type="domain" description="CBS" evidence="11">
    <location>
        <begin position="289"/>
        <end position="346"/>
    </location>
</feature>
<dbReference type="InterPro" id="IPR016169">
    <property type="entry name" value="FAD-bd_PCMH_sub2"/>
</dbReference>
<feature type="domain" description="CBS" evidence="11">
    <location>
        <begin position="225"/>
        <end position="284"/>
    </location>
</feature>
<organism evidence="13 14">
    <name type="scientific">Clostridium facile</name>
    <dbReference type="NCBI Taxonomy" id="2763035"/>
    <lineage>
        <taxon>Bacteria</taxon>
        <taxon>Bacillati</taxon>
        <taxon>Bacillota</taxon>
        <taxon>Clostridia</taxon>
        <taxon>Eubacteriales</taxon>
        <taxon>Clostridiaceae</taxon>
        <taxon>Clostridium</taxon>
    </lineage>
</organism>
<keyword evidence="5 9" id="KW-1133">Transmembrane helix</keyword>